<protein>
    <recommendedName>
        <fullName evidence="4">Malonyl CoA-acyl carrier protein transacylase</fullName>
        <ecNumber evidence="4">2.3.1.39</ecNumber>
    </recommendedName>
</protein>
<keyword evidence="1 4" id="KW-0808">Transferase</keyword>
<evidence type="ECO:0000313" key="8">
    <source>
        <dbReference type="EMBL" id="OUQ06528.1"/>
    </source>
</evidence>
<dbReference type="PIRSF" id="PIRSF000446">
    <property type="entry name" value="Mct"/>
    <property type="match status" value="1"/>
</dbReference>
<dbReference type="GO" id="GO:0004314">
    <property type="term" value="F:[acyl-carrier-protein] S-malonyltransferase activity"/>
    <property type="evidence" value="ECO:0007669"/>
    <property type="project" value="UniProtKB-EC"/>
</dbReference>
<dbReference type="SUPFAM" id="SSF52151">
    <property type="entry name" value="FabD/lysophospholipase-like"/>
    <property type="match status" value="1"/>
</dbReference>
<dbReference type="SMART" id="SM00827">
    <property type="entry name" value="PKS_AT"/>
    <property type="match status" value="1"/>
</dbReference>
<dbReference type="EMBL" id="NFLB01000001">
    <property type="protein sequence ID" value="OUQ06528.1"/>
    <property type="molecule type" value="Genomic_DNA"/>
</dbReference>
<reference evidence="9" key="1">
    <citation type="submission" date="2017-04" db="EMBL/GenBank/DDBJ databases">
        <title>Function of individual gut microbiota members based on whole genome sequencing of pure cultures obtained from chicken caecum.</title>
        <authorList>
            <person name="Medvecky M."/>
            <person name="Cejkova D."/>
            <person name="Polansky O."/>
            <person name="Karasova D."/>
            <person name="Kubasova T."/>
            <person name="Cizek A."/>
            <person name="Rychlik I."/>
        </authorList>
    </citation>
    <scope>NUCLEOTIDE SEQUENCE [LARGE SCALE GENOMIC DNA]</scope>
    <source>
        <strain evidence="9">An149</strain>
    </source>
</reference>
<feature type="active site" evidence="5">
    <location>
        <position position="89"/>
    </location>
</feature>
<dbReference type="SUPFAM" id="SSF55048">
    <property type="entry name" value="Probable ACP-binding domain of malonyl-CoA ACP transacylase"/>
    <property type="match status" value="1"/>
</dbReference>
<dbReference type="GO" id="GO:0005829">
    <property type="term" value="C:cytosol"/>
    <property type="evidence" value="ECO:0007669"/>
    <property type="project" value="TreeGrafter"/>
</dbReference>
<dbReference type="InterPro" id="IPR050858">
    <property type="entry name" value="Mal-CoA-ACP_Trans/PKS_FabD"/>
</dbReference>
<reference evidence="7" key="3">
    <citation type="journal article" date="2021" name="PeerJ">
        <title>Extensive microbial diversity within the chicken gut microbiome revealed by metagenomics and culture.</title>
        <authorList>
            <person name="Gilroy R."/>
            <person name="Ravi A."/>
            <person name="Getino M."/>
            <person name="Pursley I."/>
            <person name="Horton D.L."/>
            <person name="Alikhan N.F."/>
            <person name="Baker D."/>
            <person name="Gharbi K."/>
            <person name="Hall N."/>
            <person name="Watson M."/>
            <person name="Adriaenssens E.M."/>
            <person name="Foster-Nyarko E."/>
            <person name="Jarju S."/>
            <person name="Secka A."/>
            <person name="Antonio M."/>
            <person name="Oren A."/>
            <person name="Chaudhuri R.R."/>
            <person name="La Ragione R."/>
            <person name="Hildebrand F."/>
            <person name="Pallen M.J."/>
        </authorList>
    </citation>
    <scope>NUCLEOTIDE SEQUENCE</scope>
    <source>
        <strain evidence="7">CHK193-16274</strain>
    </source>
</reference>
<dbReference type="Proteomes" id="UP000196258">
    <property type="component" value="Unassembled WGS sequence"/>
</dbReference>
<proteinExistence type="inferred from homology"/>
<dbReference type="GO" id="GO:0006633">
    <property type="term" value="P:fatty acid biosynthetic process"/>
    <property type="evidence" value="ECO:0007669"/>
    <property type="project" value="TreeGrafter"/>
</dbReference>
<dbReference type="NCBIfam" id="TIGR00128">
    <property type="entry name" value="fabD"/>
    <property type="match status" value="1"/>
</dbReference>
<dbReference type="FunFam" id="3.30.70.250:FF:000001">
    <property type="entry name" value="Malonyl CoA-acyl carrier protein transacylase"/>
    <property type="match status" value="1"/>
</dbReference>
<reference evidence="7" key="4">
    <citation type="submission" date="2021-09" db="EMBL/GenBank/DDBJ databases">
        <authorList>
            <person name="Gilroy R."/>
        </authorList>
    </citation>
    <scope>NUCLEOTIDE SEQUENCE</scope>
    <source>
        <strain evidence="7">CHK193-16274</strain>
    </source>
</reference>
<comment type="caution">
    <text evidence="8">The sequence shown here is derived from an EMBL/GenBank/DDBJ whole genome shotgun (WGS) entry which is preliminary data.</text>
</comment>
<dbReference type="InterPro" id="IPR014043">
    <property type="entry name" value="Acyl_transferase_dom"/>
</dbReference>
<evidence type="ECO:0000313" key="9">
    <source>
        <dbReference type="Proteomes" id="UP000196258"/>
    </source>
</evidence>
<name>A0A1Y4QML6_9FIRM</name>
<dbReference type="PANTHER" id="PTHR42681">
    <property type="entry name" value="MALONYL-COA-ACYL CARRIER PROTEIN TRANSACYLASE, MITOCHONDRIAL"/>
    <property type="match status" value="1"/>
</dbReference>
<keyword evidence="2 4" id="KW-0012">Acyltransferase</keyword>
<comment type="similarity">
    <text evidence="4">Belongs to the fabD family.</text>
</comment>
<sequence>MSKIGFVYAGQGSQVVGMGKSFYDNYQIAKDVFDNIDLDIDVKKLCFEGPIEELSKTSNTQPCMVTVAIIATRLLKENGIVPDYVAGLSLGEYSALNAAGVLTDNDAIDLVRFRGQAMERAAAGIESKMFAIIGLDRELLNEAVNEAKDLGFVAIANYNCPGQLVIAGEVDAVTKASELALEKGARRAIPLNTSGPFHTELLAPASKELKEKFTTVTFNEMQIPVVFNSSAKELEPGTSIAKMLEKQVMSSVYFEDSIRYMISKGVDTIIEIGPGKVLSGFIRKIDKSIKTYQVEDQASLEKTLMGLKGE</sequence>
<feature type="active site" evidence="5">
    <location>
        <position position="198"/>
    </location>
</feature>
<gene>
    <name evidence="7" type="primary">fabD</name>
    <name evidence="8" type="ORF">B5E91_00980</name>
    <name evidence="7" type="ORF">K8V91_04485</name>
</gene>
<dbReference type="Proteomes" id="UP000749320">
    <property type="component" value="Unassembled WGS sequence"/>
</dbReference>
<evidence type="ECO:0000256" key="3">
    <source>
        <dbReference type="ARBA" id="ARBA00048462"/>
    </source>
</evidence>
<dbReference type="InterPro" id="IPR004410">
    <property type="entry name" value="Malonyl_CoA-ACP_transAc_FabD"/>
</dbReference>
<evidence type="ECO:0000256" key="5">
    <source>
        <dbReference type="PIRSR" id="PIRSR000446-1"/>
    </source>
</evidence>
<dbReference type="EC" id="2.3.1.39" evidence="4"/>
<dbReference type="InterPro" id="IPR016036">
    <property type="entry name" value="Malonyl_transacylase_ACP-bd"/>
</dbReference>
<reference evidence="8" key="2">
    <citation type="journal article" date="2018" name="BMC Genomics">
        <title>Whole genome sequencing and function prediction of 133 gut anaerobes isolated from chicken caecum in pure cultures.</title>
        <authorList>
            <person name="Medvecky M."/>
            <person name="Cejkova D."/>
            <person name="Polansky O."/>
            <person name="Karasova D."/>
            <person name="Kubasova T."/>
            <person name="Cizek A."/>
            <person name="Rychlik I."/>
        </authorList>
    </citation>
    <scope>NUCLEOTIDE SEQUENCE</scope>
    <source>
        <strain evidence="8">An149</strain>
    </source>
</reference>
<dbReference type="Gene3D" id="3.40.366.10">
    <property type="entry name" value="Malonyl-Coenzyme A Acyl Carrier Protein, domain 2"/>
    <property type="match status" value="1"/>
</dbReference>
<dbReference type="RefSeq" id="WP_087253963.1">
    <property type="nucleotide sequence ID" value="NZ_CAJFOD010000008.1"/>
</dbReference>
<evidence type="ECO:0000256" key="1">
    <source>
        <dbReference type="ARBA" id="ARBA00022679"/>
    </source>
</evidence>
<evidence type="ECO:0000256" key="2">
    <source>
        <dbReference type="ARBA" id="ARBA00023315"/>
    </source>
</evidence>
<comment type="catalytic activity">
    <reaction evidence="3 4">
        <text>holo-[ACP] + malonyl-CoA = malonyl-[ACP] + CoA</text>
        <dbReference type="Rhea" id="RHEA:41792"/>
        <dbReference type="Rhea" id="RHEA-COMP:9623"/>
        <dbReference type="Rhea" id="RHEA-COMP:9685"/>
        <dbReference type="ChEBI" id="CHEBI:57287"/>
        <dbReference type="ChEBI" id="CHEBI:57384"/>
        <dbReference type="ChEBI" id="CHEBI:64479"/>
        <dbReference type="ChEBI" id="CHEBI:78449"/>
        <dbReference type="EC" id="2.3.1.39"/>
    </reaction>
</comment>
<evidence type="ECO:0000259" key="6">
    <source>
        <dbReference type="SMART" id="SM00827"/>
    </source>
</evidence>
<feature type="domain" description="Malonyl-CoA:ACP transacylase (MAT)" evidence="6">
    <location>
        <begin position="7"/>
        <end position="303"/>
    </location>
</feature>
<organism evidence="8 9">
    <name type="scientific">Thomasclavelia spiroformis</name>
    <dbReference type="NCBI Taxonomy" id="29348"/>
    <lineage>
        <taxon>Bacteria</taxon>
        <taxon>Bacillati</taxon>
        <taxon>Bacillota</taxon>
        <taxon>Erysipelotrichia</taxon>
        <taxon>Erysipelotrichales</taxon>
        <taxon>Coprobacillaceae</taxon>
        <taxon>Thomasclavelia</taxon>
    </lineage>
</organism>
<dbReference type="Gene3D" id="3.30.70.250">
    <property type="entry name" value="Malonyl-CoA ACP transacylase, ACP-binding"/>
    <property type="match status" value="1"/>
</dbReference>
<evidence type="ECO:0000313" key="7">
    <source>
        <dbReference type="EMBL" id="HJF40161.1"/>
    </source>
</evidence>
<dbReference type="PANTHER" id="PTHR42681:SF1">
    <property type="entry name" value="MALONYL-COA-ACYL CARRIER PROTEIN TRANSACYLASE, MITOCHONDRIAL"/>
    <property type="match status" value="1"/>
</dbReference>
<dbReference type="InterPro" id="IPR016035">
    <property type="entry name" value="Acyl_Trfase/lysoPLipase"/>
</dbReference>
<accession>A0A1Y4QML6</accession>
<dbReference type="EMBL" id="DYWV01000153">
    <property type="protein sequence ID" value="HJF40161.1"/>
    <property type="molecule type" value="Genomic_DNA"/>
</dbReference>
<dbReference type="InterPro" id="IPR001227">
    <property type="entry name" value="Ac_transferase_dom_sf"/>
</dbReference>
<evidence type="ECO:0000256" key="4">
    <source>
        <dbReference type="PIRNR" id="PIRNR000446"/>
    </source>
</evidence>
<dbReference type="InterPro" id="IPR024925">
    <property type="entry name" value="Malonyl_CoA-ACP_transAc"/>
</dbReference>
<dbReference type="AlphaFoldDB" id="A0A1Y4QML6"/>
<dbReference type="Pfam" id="PF00698">
    <property type="entry name" value="Acyl_transf_1"/>
    <property type="match status" value="1"/>
</dbReference>